<dbReference type="InterPro" id="IPR012338">
    <property type="entry name" value="Beta-lactam/transpept-like"/>
</dbReference>
<reference evidence="18" key="1">
    <citation type="submission" date="2017-09" db="EMBL/GenBank/DDBJ databases">
        <authorList>
            <person name="Varghese N."/>
            <person name="Submissions S."/>
        </authorList>
    </citation>
    <scope>NUCLEOTIDE SEQUENCE [LARGE SCALE GENOMIC DNA]</scope>
    <source>
        <strain evidence="18">MSL47</strain>
    </source>
</reference>
<dbReference type="GO" id="GO:0071555">
    <property type="term" value="P:cell wall organization"/>
    <property type="evidence" value="ECO:0007669"/>
    <property type="project" value="UniProtKB-KW"/>
</dbReference>
<evidence type="ECO:0000256" key="1">
    <source>
        <dbReference type="ARBA" id="ARBA00003217"/>
    </source>
</evidence>
<evidence type="ECO:0000256" key="4">
    <source>
        <dbReference type="ARBA" id="ARBA00012448"/>
    </source>
</evidence>
<feature type="domain" description="Peptidase S11 D-Ala-D-Ala carboxypeptidase A C-terminal" evidence="16">
    <location>
        <begin position="276"/>
        <end position="366"/>
    </location>
</feature>
<dbReference type="InterPro" id="IPR001967">
    <property type="entry name" value="Peptidase_S11_N"/>
</dbReference>
<feature type="active site" description="Acyl-ester intermediate" evidence="13">
    <location>
        <position position="61"/>
    </location>
</feature>
<dbReference type="InterPro" id="IPR037167">
    <property type="entry name" value="Peptidase_S11_C_sf"/>
</dbReference>
<dbReference type="GO" id="GO:0006508">
    <property type="term" value="P:proteolysis"/>
    <property type="evidence" value="ECO:0007669"/>
    <property type="project" value="UniProtKB-KW"/>
</dbReference>
<dbReference type="STRING" id="1413210.U472_15605"/>
<dbReference type="EMBL" id="OBDZ01000012">
    <property type="protein sequence ID" value="SNY29009.1"/>
    <property type="molecule type" value="Genomic_DNA"/>
</dbReference>
<evidence type="ECO:0000313" key="17">
    <source>
        <dbReference type="EMBL" id="SNY29009.1"/>
    </source>
</evidence>
<protein>
    <recommendedName>
        <fullName evidence="4">serine-type D-Ala-D-Ala carboxypeptidase</fullName>
        <ecNumber evidence="4">3.4.16.4</ecNumber>
    </recommendedName>
</protein>
<evidence type="ECO:0000313" key="18">
    <source>
        <dbReference type="Proteomes" id="UP000219573"/>
    </source>
</evidence>
<dbReference type="PRINTS" id="PR00725">
    <property type="entry name" value="DADACBPTASE1"/>
</dbReference>
<dbReference type="GO" id="GO:0009002">
    <property type="term" value="F:serine-type D-Ala-D-Ala carboxypeptidase activity"/>
    <property type="evidence" value="ECO:0007669"/>
    <property type="project" value="UniProtKB-EC"/>
</dbReference>
<evidence type="ECO:0000256" key="12">
    <source>
        <dbReference type="ARBA" id="ARBA00034000"/>
    </source>
</evidence>
<evidence type="ECO:0000256" key="10">
    <source>
        <dbReference type="ARBA" id="ARBA00022984"/>
    </source>
</evidence>
<feature type="binding site" evidence="14">
    <location>
        <position position="226"/>
    </location>
    <ligand>
        <name>substrate</name>
    </ligand>
</feature>
<evidence type="ECO:0000259" key="16">
    <source>
        <dbReference type="SMART" id="SM00936"/>
    </source>
</evidence>
<comment type="function">
    <text evidence="1">Removes C-terminal D-alanyl residues from sugar-peptide cell wall precursors.</text>
</comment>
<dbReference type="PANTHER" id="PTHR21581:SF6">
    <property type="entry name" value="TRAFFICKING PROTEIN PARTICLE COMPLEX SUBUNIT 12"/>
    <property type="match status" value="1"/>
</dbReference>
<name>A0A285GZK2_9FIRM</name>
<dbReference type="InterPro" id="IPR018044">
    <property type="entry name" value="Peptidase_S11"/>
</dbReference>
<keyword evidence="9" id="KW-0133">Cell shape</keyword>
<evidence type="ECO:0000256" key="7">
    <source>
        <dbReference type="ARBA" id="ARBA00022729"/>
    </source>
</evidence>
<organism evidence="17 18">
    <name type="scientific">Orenia metallireducens</name>
    <dbReference type="NCBI Taxonomy" id="1413210"/>
    <lineage>
        <taxon>Bacteria</taxon>
        <taxon>Bacillati</taxon>
        <taxon>Bacillota</taxon>
        <taxon>Clostridia</taxon>
        <taxon>Halanaerobiales</taxon>
        <taxon>Halobacteroidaceae</taxon>
        <taxon>Orenia</taxon>
    </lineage>
</organism>
<dbReference type="EC" id="3.4.16.4" evidence="4"/>
<keyword evidence="10" id="KW-0573">Peptidoglycan synthesis</keyword>
<dbReference type="PANTHER" id="PTHR21581">
    <property type="entry name" value="D-ALANYL-D-ALANINE CARBOXYPEPTIDASE"/>
    <property type="match status" value="1"/>
</dbReference>
<comment type="pathway">
    <text evidence="2">Cell wall biogenesis; peptidoglycan biosynthesis.</text>
</comment>
<evidence type="ECO:0000256" key="3">
    <source>
        <dbReference type="ARBA" id="ARBA00007164"/>
    </source>
</evidence>
<comment type="catalytic activity">
    <reaction evidence="12">
        <text>Preferential cleavage: (Ac)2-L-Lys-D-Ala-|-D-Ala. Also transpeptidation of peptidyl-alanyl moieties that are N-acyl substituents of D-alanine.</text>
        <dbReference type="EC" id="3.4.16.4"/>
    </reaction>
</comment>
<evidence type="ECO:0000256" key="11">
    <source>
        <dbReference type="ARBA" id="ARBA00023316"/>
    </source>
</evidence>
<evidence type="ECO:0000256" key="2">
    <source>
        <dbReference type="ARBA" id="ARBA00004752"/>
    </source>
</evidence>
<dbReference type="SUPFAM" id="SSF56601">
    <property type="entry name" value="beta-lactamase/transpeptidase-like"/>
    <property type="match status" value="1"/>
</dbReference>
<evidence type="ECO:0000256" key="6">
    <source>
        <dbReference type="ARBA" id="ARBA00022670"/>
    </source>
</evidence>
<dbReference type="GO" id="GO:0009252">
    <property type="term" value="P:peptidoglycan biosynthetic process"/>
    <property type="evidence" value="ECO:0007669"/>
    <property type="project" value="UniProtKB-UniPathway"/>
</dbReference>
<dbReference type="Proteomes" id="UP000219573">
    <property type="component" value="Unassembled WGS sequence"/>
</dbReference>
<accession>A0A285GZK2</accession>
<keyword evidence="6" id="KW-0645">Protease</keyword>
<dbReference type="RefSeq" id="WP_097017877.1">
    <property type="nucleotide sequence ID" value="NZ_OBDZ01000012.1"/>
</dbReference>
<keyword evidence="8" id="KW-0378">Hydrolase</keyword>
<dbReference type="UniPathway" id="UPA00219"/>
<sequence>MLEMRRNISILLFLLCIFIPATAYGQAGNFDVNAKSAILMEAESGQVLFAKNEHLELPPASITKIMTALLAMEAIDHGDVTLEDKVKASALAESMGGSQIWLEAGEKMPLKDLLKSILIPSANDSAVAVAEHIGGTEQNFVRMMNQKAKQLGMKNTLFINTTGLPVEHGDHHSSAYDIAVMGRELVKHEQIFDWTSKRLAYIRNGSYPIYTTNELLGHFPGADGLKTGWTEEAGYCLAGTAKQGDLRLIAVVMGTDSPSARVDETAKLLNYGFRAFTKAILINSGIEVSTVEVKKGKELEVPVETAQSFSAMIERGTKELVEQEVEITKELEAPVKKGEQVGKLIFKKDDRVLGKVDLVVAKDVERAGFFTLIWRWIVDFVMGFFEK</sequence>
<evidence type="ECO:0000256" key="5">
    <source>
        <dbReference type="ARBA" id="ARBA00022645"/>
    </source>
</evidence>
<evidence type="ECO:0000256" key="8">
    <source>
        <dbReference type="ARBA" id="ARBA00022801"/>
    </source>
</evidence>
<keyword evidence="11" id="KW-0961">Cell wall biogenesis/degradation</keyword>
<dbReference type="SUPFAM" id="SSF69189">
    <property type="entry name" value="Penicillin-binding protein associated domain"/>
    <property type="match status" value="1"/>
</dbReference>
<dbReference type="Gene3D" id="3.40.710.10">
    <property type="entry name" value="DD-peptidase/beta-lactamase superfamily"/>
    <property type="match status" value="1"/>
</dbReference>
<dbReference type="InterPro" id="IPR015956">
    <property type="entry name" value="Peniciliin-bd_prot_C_sf"/>
</dbReference>
<dbReference type="SMART" id="SM00936">
    <property type="entry name" value="PBP5_C"/>
    <property type="match status" value="1"/>
</dbReference>
<keyword evidence="5 17" id="KW-0121">Carboxypeptidase</keyword>
<dbReference type="OrthoDB" id="9791132at2"/>
<dbReference type="GO" id="GO:0008360">
    <property type="term" value="P:regulation of cell shape"/>
    <property type="evidence" value="ECO:0007669"/>
    <property type="project" value="UniProtKB-KW"/>
</dbReference>
<gene>
    <name evidence="17" type="ORF">SAMN06265827_11293</name>
</gene>
<evidence type="ECO:0000256" key="14">
    <source>
        <dbReference type="PIRSR" id="PIRSR618044-2"/>
    </source>
</evidence>
<evidence type="ECO:0000256" key="15">
    <source>
        <dbReference type="RuleBase" id="RU004016"/>
    </source>
</evidence>
<evidence type="ECO:0000256" key="13">
    <source>
        <dbReference type="PIRSR" id="PIRSR618044-1"/>
    </source>
</evidence>
<feature type="active site" description="Acyl-ester intermediate" evidence="13">
    <location>
        <position position="64"/>
    </location>
</feature>
<feature type="active site" evidence="13">
    <location>
        <position position="121"/>
    </location>
</feature>
<proteinExistence type="inferred from homology"/>
<dbReference type="InterPro" id="IPR012907">
    <property type="entry name" value="Peptidase_S11_C"/>
</dbReference>
<dbReference type="Pfam" id="PF00768">
    <property type="entry name" value="Peptidase_S11"/>
    <property type="match status" value="1"/>
</dbReference>
<dbReference type="Pfam" id="PF07943">
    <property type="entry name" value="PBP5_C"/>
    <property type="match status" value="1"/>
</dbReference>
<evidence type="ECO:0000256" key="9">
    <source>
        <dbReference type="ARBA" id="ARBA00022960"/>
    </source>
</evidence>
<dbReference type="AlphaFoldDB" id="A0A285GZK2"/>
<keyword evidence="18" id="KW-1185">Reference proteome</keyword>
<dbReference type="Gene3D" id="2.60.410.10">
    <property type="entry name" value="D-Ala-D-Ala carboxypeptidase, C-terminal domain"/>
    <property type="match status" value="1"/>
</dbReference>
<keyword evidence="7" id="KW-0732">Signal</keyword>
<comment type="similarity">
    <text evidence="3 15">Belongs to the peptidase S11 family.</text>
</comment>